<reference evidence="2" key="1">
    <citation type="submission" date="2025-08" db="UniProtKB">
        <authorList>
            <consortium name="Ensembl"/>
        </authorList>
    </citation>
    <scope>IDENTIFICATION</scope>
</reference>
<dbReference type="Gene3D" id="3.30.70.100">
    <property type="match status" value="1"/>
</dbReference>
<dbReference type="Pfam" id="PF03992">
    <property type="entry name" value="ABM"/>
    <property type="match status" value="1"/>
</dbReference>
<dbReference type="STRING" id="43700.ENSMALP00000015734"/>
<organism evidence="2 3">
    <name type="scientific">Monopterus albus</name>
    <name type="common">Swamp eel</name>
    <dbReference type="NCBI Taxonomy" id="43700"/>
    <lineage>
        <taxon>Eukaryota</taxon>
        <taxon>Metazoa</taxon>
        <taxon>Chordata</taxon>
        <taxon>Craniata</taxon>
        <taxon>Vertebrata</taxon>
        <taxon>Euteleostomi</taxon>
        <taxon>Actinopterygii</taxon>
        <taxon>Neopterygii</taxon>
        <taxon>Teleostei</taxon>
        <taxon>Neoteleostei</taxon>
        <taxon>Acanthomorphata</taxon>
        <taxon>Anabantaria</taxon>
        <taxon>Synbranchiformes</taxon>
        <taxon>Synbranchidae</taxon>
        <taxon>Monopterus</taxon>
    </lineage>
</organism>
<dbReference type="GO" id="GO:0000137">
    <property type="term" value="C:Golgi cis cisterna"/>
    <property type="evidence" value="ECO:0007669"/>
    <property type="project" value="TreeGrafter"/>
</dbReference>
<proteinExistence type="predicted"/>
<dbReference type="SUPFAM" id="SSF54909">
    <property type="entry name" value="Dimeric alpha+beta barrel"/>
    <property type="match status" value="1"/>
</dbReference>
<dbReference type="PANTHER" id="PTHR12178">
    <property type="entry name" value="EF-HAND DOMAIN-CONTAINING PROTEIN"/>
    <property type="match status" value="1"/>
</dbReference>
<evidence type="ECO:0000313" key="3">
    <source>
        <dbReference type="Proteomes" id="UP000261600"/>
    </source>
</evidence>
<dbReference type="InterPro" id="IPR011008">
    <property type="entry name" value="Dimeric_a/b-barrel"/>
</dbReference>
<dbReference type="PANTHER" id="PTHR12178:SF3">
    <property type="entry name" value="N-TERMINAL EF-HAND CALCIUM-BINDING PROTEIN 3"/>
    <property type="match status" value="1"/>
</dbReference>
<dbReference type="GO" id="GO:0005783">
    <property type="term" value="C:endoplasmic reticulum"/>
    <property type="evidence" value="ECO:0007669"/>
    <property type="project" value="TreeGrafter"/>
</dbReference>
<dbReference type="InterPro" id="IPR039862">
    <property type="entry name" value="NECAB1/2/3"/>
</dbReference>
<sequence>MSVMDENLDKFQKVLKSYTDATSAHSDNLHMSVQKLPGKSSYIMYEFWQDRLSWMSYLQSNSSKDFQRCIIDMLEDAEVVSTMLLPASWWIMTND</sequence>
<evidence type="ECO:0000259" key="1">
    <source>
        <dbReference type="PROSITE" id="PS51725"/>
    </source>
</evidence>
<reference evidence="2" key="2">
    <citation type="submission" date="2025-09" db="UniProtKB">
        <authorList>
            <consortium name="Ensembl"/>
        </authorList>
    </citation>
    <scope>IDENTIFICATION</scope>
</reference>
<accession>A0A3Q3JAA4</accession>
<feature type="domain" description="ABM" evidence="1">
    <location>
        <begin position="1"/>
        <end position="83"/>
    </location>
</feature>
<name>A0A3Q3JAA4_MONAL</name>
<evidence type="ECO:0000313" key="2">
    <source>
        <dbReference type="Ensembl" id="ENSMALP00000015734.1"/>
    </source>
</evidence>
<dbReference type="AlphaFoldDB" id="A0A3Q3JAA4"/>
<dbReference type="PROSITE" id="PS51725">
    <property type="entry name" value="ABM"/>
    <property type="match status" value="1"/>
</dbReference>
<dbReference type="InterPro" id="IPR007138">
    <property type="entry name" value="ABM_dom"/>
</dbReference>
<keyword evidence="3" id="KW-1185">Reference proteome</keyword>
<dbReference type="GO" id="GO:0042984">
    <property type="term" value="P:regulation of amyloid precursor protein biosynthetic process"/>
    <property type="evidence" value="ECO:0007669"/>
    <property type="project" value="TreeGrafter"/>
</dbReference>
<dbReference type="Ensembl" id="ENSMALT00000016048.1">
    <property type="protein sequence ID" value="ENSMALP00000015734.1"/>
    <property type="gene ID" value="ENSMALG00000011048.1"/>
</dbReference>
<protein>
    <recommendedName>
        <fullName evidence="1">ABM domain-containing protein</fullName>
    </recommendedName>
</protein>
<dbReference type="Proteomes" id="UP000261600">
    <property type="component" value="Unplaced"/>
</dbReference>